<dbReference type="RefSeq" id="WP_037254334.1">
    <property type="nucleotide sequence ID" value="NZ_QHKI01000044.1"/>
</dbReference>
<evidence type="ECO:0000313" key="2">
    <source>
        <dbReference type="EMBL" id="RSM76050.1"/>
    </source>
</evidence>
<dbReference type="EMBL" id="QHKI01000044">
    <property type="protein sequence ID" value="RSM76050.1"/>
    <property type="molecule type" value="Genomic_DNA"/>
</dbReference>
<keyword evidence="1" id="KW-0732">Signal</keyword>
<feature type="chain" id="PRO_5039364312" evidence="1">
    <location>
        <begin position="23"/>
        <end position="151"/>
    </location>
</feature>
<feature type="signal peptide" evidence="1">
    <location>
        <begin position="1"/>
        <end position="22"/>
    </location>
</feature>
<reference evidence="2 3" key="1">
    <citation type="submission" date="2018-05" db="EMBL/GenBank/DDBJ databases">
        <title>Evolution of GPA BGCs.</title>
        <authorList>
            <person name="Waglechner N."/>
            <person name="Wright G.D."/>
        </authorList>
    </citation>
    <scope>NUCLEOTIDE SEQUENCE [LARGE SCALE GENOMIC DNA]</scope>
    <source>
        <strain evidence="2 3">A82846</strain>
    </source>
</reference>
<dbReference type="OrthoDB" id="3683061at2"/>
<dbReference type="Proteomes" id="UP000287547">
    <property type="component" value="Unassembled WGS sequence"/>
</dbReference>
<dbReference type="Pfam" id="PF10969">
    <property type="entry name" value="DUF2771"/>
    <property type="match status" value="1"/>
</dbReference>
<evidence type="ECO:0000313" key="3">
    <source>
        <dbReference type="Proteomes" id="UP000287547"/>
    </source>
</evidence>
<gene>
    <name evidence="2" type="ORF">DMH04_36715</name>
</gene>
<name>A0A428YYZ7_KIBAR</name>
<dbReference type="PROSITE" id="PS51257">
    <property type="entry name" value="PROKAR_LIPOPROTEIN"/>
    <property type="match status" value="1"/>
</dbReference>
<dbReference type="AlphaFoldDB" id="A0A428YYZ7"/>
<protein>
    <submittedName>
        <fullName evidence="2">DUF2771 domain-containing protein</fullName>
    </submittedName>
</protein>
<dbReference type="InterPro" id="IPR024495">
    <property type="entry name" value="DUF2771"/>
</dbReference>
<sequence length="151" mass="16029">MRRFSIASLVAGGLLLAGCAAPHDPEVTFFADGETVNIGPSPACDATLEECRPTGALAVPGGQPLSISVPKQIADAPWLVVFRYRAADGSVQKARSSLFRAGETYAYTLRAPTAGDQLMHVEVQRIGEMGSDENRQLYFGIDASWALSISS</sequence>
<accession>A0A428YYZ7</accession>
<proteinExistence type="predicted"/>
<comment type="caution">
    <text evidence="2">The sequence shown here is derived from an EMBL/GenBank/DDBJ whole genome shotgun (WGS) entry which is preliminary data.</text>
</comment>
<organism evidence="2 3">
    <name type="scientific">Kibdelosporangium aridum</name>
    <dbReference type="NCBI Taxonomy" id="2030"/>
    <lineage>
        <taxon>Bacteria</taxon>
        <taxon>Bacillati</taxon>
        <taxon>Actinomycetota</taxon>
        <taxon>Actinomycetes</taxon>
        <taxon>Pseudonocardiales</taxon>
        <taxon>Pseudonocardiaceae</taxon>
        <taxon>Kibdelosporangium</taxon>
    </lineage>
</organism>
<evidence type="ECO:0000256" key="1">
    <source>
        <dbReference type="SAM" id="SignalP"/>
    </source>
</evidence>